<keyword evidence="1" id="KW-0812">Transmembrane</keyword>
<dbReference type="AlphaFoldDB" id="A0A0X8H2E1"/>
<feature type="transmembrane region" description="Helical" evidence="1">
    <location>
        <begin position="367"/>
        <end position="387"/>
    </location>
</feature>
<evidence type="ECO:0000313" key="2">
    <source>
        <dbReference type="EMBL" id="AMC94699.1"/>
    </source>
</evidence>
<dbReference type="Proteomes" id="UP000063781">
    <property type="component" value="Plasmid unnamed"/>
</dbReference>
<proteinExistence type="predicted"/>
<feature type="transmembrane region" description="Helical" evidence="1">
    <location>
        <begin position="329"/>
        <end position="355"/>
    </location>
</feature>
<dbReference type="EMBL" id="CP013214">
    <property type="protein sequence ID" value="AMC94699.1"/>
    <property type="molecule type" value="Genomic_DNA"/>
</dbReference>
<keyword evidence="1" id="KW-0472">Membrane</keyword>
<sequence length="428" mass="48071">MFVFILMTLVQYLMHSFISITSGYSVLKYINVYAYLIGSMPSFNISIVLGLGFQLATLQIVALCVLTVCVSILSWGMYRNINRIGFKQFDLKLSFRFKSLALQEFFQMGILYKAFLICVILIGYNGYRYMSYTILEDAEQANVDAMRAEYLGIVDADVLEALNVRILDAQEARDKLNACIDNTMDCDETNNSELIEKANNLSTLVMIRDEIEQVLINGEAYYSNIQGYEQLFGRESLFSMQIHFITLSLALMSLVFMFVNPTKTSKIDALFDSTLLGRKQKKKIDLQLLLGIGGVLCIGVYGIYIAKILKYYNLFTVNYPMSLILDTDLSLDVSLAVYMVCTLLIRALVYGLIVLSSYRLARQTSGLKALFGMIFVVIVVMGLFTLFPEYSPLMVLTTAILEHPVVAVGYMSLVIGGIGMNVKRGLIS</sequence>
<keyword evidence="3" id="KW-1185">Reference proteome</keyword>
<geneLocation type="plasmid" evidence="2">
    <name>unnamed</name>
</geneLocation>
<reference evidence="2 3" key="1">
    <citation type="submission" date="2015-10" db="EMBL/GenBank/DDBJ databases">
        <title>Erysipelothrix larvae sp. LV19 isolated from the larval gut of the rhinoceros beetle, Trypoxylus dichotomus.</title>
        <authorList>
            <person name="Lim S."/>
            <person name="Kim B.-C."/>
        </authorList>
    </citation>
    <scope>NUCLEOTIDE SEQUENCE [LARGE SCALE GENOMIC DNA]</scope>
    <source>
        <strain evidence="2 3">LV19</strain>
        <plasmid evidence="3">Plasmid</plasmid>
    </source>
</reference>
<feature type="transmembrane region" description="Helical" evidence="1">
    <location>
        <begin position="393"/>
        <end position="418"/>
    </location>
</feature>
<feature type="transmembrane region" description="Helical" evidence="1">
    <location>
        <begin position="288"/>
        <end position="309"/>
    </location>
</feature>
<feature type="transmembrane region" description="Helical" evidence="1">
    <location>
        <begin position="47"/>
        <end position="78"/>
    </location>
</feature>
<gene>
    <name evidence="2" type="ORF">AOC36_11725</name>
</gene>
<feature type="transmembrane region" description="Helical" evidence="1">
    <location>
        <begin position="238"/>
        <end position="259"/>
    </location>
</feature>
<organism evidence="2 3">
    <name type="scientific">Erysipelothrix larvae</name>
    <dbReference type="NCBI Taxonomy" id="1514105"/>
    <lineage>
        <taxon>Bacteria</taxon>
        <taxon>Bacillati</taxon>
        <taxon>Bacillota</taxon>
        <taxon>Erysipelotrichia</taxon>
        <taxon>Erysipelotrichales</taxon>
        <taxon>Erysipelotrichaceae</taxon>
        <taxon>Erysipelothrix</taxon>
    </lineage>
</organism>
<feature type="transmembrane region" description="Helical" evidence="1">
    <location>
        <begin position="99"/>
        <end position="124"/>
    </location>
</feature>
<dbReference type="KEGG" id="erl:AOC36_11725"/>
<keyword evidence="2" id="KW-0614">Plasmid</keyword>
<protein>
    <submittedName>
        <fullName evidence="2">Uncharacterized protein</fullName>
    </submittedName>
</protein>
<evidence type="ECO:0000313" key="3">
    <source>
        <dbReference type="Proteomes" id="UP000063781"/>
    </source>
</evidence>
<name>A0A0X8H2E1_9FIRM</name>
<accession>A0A0X8H2E1</accession>
<evidence type="ECO:0000256" key="1">
    <source>
        <dbReference type="SAM" id="Phobius"/>
    </source>
</evidence>
<keyword evidence="1" id="KW-1133">Transmembrane helix</keyword>